<organism evidence="1 2">
    <name type="scientific">Apatococcus lobatus</name>
    <dbReference type="NCBI Taxonomy" id="904363"/>
    <lineage>
        <taxon>Eukaryota</taxon>
        <taxon>Viridiplantae</taxon>
        <taxon>Chlorophyta</taxon>
        <taxon>core chlorophytes</taxon>
        <taxon>Trebouxiophyceae</taxon>
        <taxon>Chlorellales</taxon>
        <taxon>Chlorellaceae</taxon>
        <taxon>Apatococcus</taxon>
    </lineage>
</organism>
<keyword evidence="2" id="KW-1185">Reference proteome</keyword>
<evidence type="ECO:0000313" key="1">
    <source>
        <dbReference type="EMBL" id="KAK9832166.1"/>
    </source>
</evidence>
<dbReference type="GO" id="GO:0005737">
    <property type="term" value="C:cytoplasm"/>
    <property type="evidence" value="ECO:0007669"/>
    <property type="project" value="TreeGrafter"/>
</dbReference>
<dbReference type="GO" id="GO:0016491">
    <property type="term" value="F:oxidoreductase activity"/>
    <property type="evidence" value="ECO:0007669"/>
    <property type="project" value="TreeGrafter"/>
</dbReference>
<gene>
    <name evidence="1" type="ORF">WJX74_001223</name>
</gene>
<dbReference type="PANTHER" id="PTHR43544">
    <property type="entry name" value="SHORT-CHAIN DEHYDROGENASE/REDUCTASE"/>
    <property type="match status" value="1"/>
</dbReference>
<dbReference type="EMBL" id="JALJOS010000012">
    <property type="protein sequence ID" value="KAK9832166.1"/>
    <property type="molecule type" value="Genomic_DNA"/>
</dbReference>
<protein>
    <submittedName>
        <fullName evidence="1">Uncharacterized protein</fullName>
    </submittedName>
</protein>
<dbReference type="InterPro" id="IPR002347">
    <property type="entry name" value="SDR_fam"/>
</dbReference>
<dbReference type="InterPro" id="IPR051468">
    <property type="entry name" value="Fungal_SecMetab_SDRs"/>
</dbReference>
<comment type="caution">
    <text evidence="1">The sequence shown here is derived from an EMBL/GenBank/DDBJ whole genome shotgun (WGS) entry which is preliminary data.</text>
</comment>
<proteinExistence type="predicted"/>
<name>A0AAW1RFT8_9CHLO</name>
<dbReference type="Pfam" id="PF00106">
    <property type="entry name" value="adh_short"/>
    <property type="match status" value="1"/>
</dbReference>
<dbReference type="Gene3D" id="3.40.50.720">
    <property type="entry name" value="NAD(P)-binding Rossmann-like Domain"/>
    <property type="match status" value="1"/>
</dbReference>
<dbReference type="SUPFAM" id="SSF51735">
    <property type="entry name" value="NAD(P)-binding Rossmann-fold domains"/>
    <property type="match status" value="1"/>
</dbReference>
<dbReference type="PANTHER" id="PTHR43544:SF2">
    <property type="entry name" value="OXIDOREDUCTASE"/>
    <property type="match status" value="1"/>
</dbReference>
<accession>A0AAW1RFT8</accession>
<sequence>MSRNTVTLDSDCLRECWITLLLPHLPGLQLAALQRSCRSMARLVEQFKHQALAHPSCSQATSTSHNSLPILARQKPELSFHHARKQLQNDIFEWASSQATNNTVTRQLQASCQDLAEFDATTPQGQTSFRLPRDRRFHCYGCSKKCRSTHPVYVFCCHECGRRFQLNRHLSTDLSDHVALVTGARTKLGHQIVVKLLKAGASVIGTTRYPQDAIALYQRYKEWPAWQSKLSIYPECFDLDIPSISEAAARLSQFAADKFGKLDILVNCAAQTIRVREKVPKLANACNRYGDAKFVEAGAAVNSWSMRLGDLVQPEMEEVYRINAIGPCLMVQQLAGLMKKSSHNPYIINVHAREGLFDVGKGDCHLHTNMAKAGLAMLTKCLKGSRLRTDSGKLFWIHGCDPGWISVDEYYEAGRPWNVPPLDEIDGAARILYPVMKRLKGSFAKTRRHFYLMTY</sequence>
<evidence type="ECO:0000313" key="2">
    <source>
        <dbReference type="Proteomes" id="UP001438707"/>
    </source>
</evidence>
<reference evidence="1 2" key="1">
    <citation type="journal article" date="2024" name="Nat. Commun.">
        <title>Phylogenomics reveals the evolutionary origins of lichenization in chlorophyte algae.</title>
        <authorList>
            <person name="Puginier C."/>
            <person name="Libourel C."/>
            <person name="Otte J."/>
            <person name="Skaloud P."/>
            <person name="Haon M."/>
            <person name="Grisel S."/>
            <person name="Petersen M."/>
            <person name="Berrin J.G."/>
            <person name="Delaux P.M."/>
            <person name="Dal Grande F."/>
            <person name="Keller J."/>
        </authorList>
    </citation>
    <scope>NUCLEOTIDE SEQUENCE [LARGE SCALE GENOMIC DNA]</scope>
    <source>
        <strain evidence="1 2">SAG 2145</strain>
    </source>
</reference>
<dbReference type="AlphaFoldDB" id="A0AAW1RFT8"/>
<dbReference type="Proteomes" id="UP001438707">
    <property type="component" value="Unassembled WGS sequence"/>
</dbReference>
<dbReference type="InterPro" id="IPR036291">
    <property type="entry name" value="NAD(P)-bd_dom_sf"/>
</dbReference>